<sequence length="233" mass="26436">MTAPSPVSHRRAGSHFDDFAGKHSCSHYILPRNYCRCVTTRSPDDASEMLRQLDEKGSKAGLTISKTKTKVMRSAFSSPQPVLLRDVSLEEVSEYVYLGRLLNMENDIKPEIARRGRAGWAAYNSIKSVRTKDQKLRADFFNSTVLPALCYASEKWALTKIAEIQLRSTQISIERRMLGLSLRQQKERHLHNSDVRALSKVRVAVLPADEPKHRYAGHLIRCKDGRWSSAALR</sequence>
<dbReference type="AlphaFoldDB" id="A0A016VH00"/>
<dbReference type="STRING" id="53326.A0A016VH00"/>
<evidence type="ECO:0008006" key="3">
    <source>
        <dbReference type="Google" id="ProtNLM"/>
    </source>
</evidence>
<comment type="caution">
    <text evidence="1">The sequence shown here is derived from an EMBL/GenBank/DDBJ whole genome shotgun (WGS) entry which is preliminary data.</text>
</comment>
<evidence type="ECO:0000313" key="1">
    <source>
        <dbReference type="EMBL" id="EYC26909.1"/>
    </source>
</evidence>
<proteinExistence type="predicted"/>
<dbReference type="Proteomes" id="UP000024635">
    <property type="component" value="Unassembled WGS sequence"/>
</dbReference>
<accession>A0A016VH00</accession>
<dbReference type="OrthoDB" id="5807916at2759"/>
<protein>
    <recommendedName>
        <fullName evidence="3">Reverse transcriptase domain-containing protein</fullName>
    </recommendedName>
</protein>
<name>A0A016VH00_9BILA</name>
<organism evidence="1 2">
    <name type="scientific">Ancylostoma ceylanicum</name>
    <dbReference type="NCBI Taxonomy" id="53326"/>
    <lineage>
        <taxon>Eukaryota</taxon>
        <taxon>Metazoa</taxon>
        <taxon>Ecdysozoa</taxon>
        <taxon>Nematoda</taxon>
        <taxon>Chromadorea</taxon>
        <taxon>Rhabditida</taxon>
        <taxon>Rhabditina</taxon>
        <taxon>Rhabditomorpha</taxon>
        <taxon>Strongyloidea</taxon>
        <taxon>Ancylostomatidae</taxon>
        <taxon>Ancylostomatinae</taxon>
        <taxon>Ancylostoma</taxon>
    </lineage>
</organism>
<dbReference type="EMBL" id="JARK01001345">
    <property type="protein sequence ID" value="EYC26909.1"/>
    <property type="molecule type" value="Genomic_DNA"/>
</dbReference>
<dbReference type="PANTHER" id="PTHR47027:SF20">
    <property type="entry name" value="REVERSE TRANSCRIPTASE-LIKE PROTEIN WITH RNA-DIRECTED DNA POLYMERASE DOMAIN"/>
    <property type="match status" value="1"/>
</dbReference>
<reference evidence="2" key="1">
    <citation type="journal article" date="2015" name="Nat. Genet.">
        <title>The genome and transcriptome of the zoonotic hookworm Ancylostoma ceylanicum identify infection-specific gene families.</title>
        <authorList>
            <person name="Schwarz E.M."/>
            <person name="Hu Y."/>
            <person name="Antoshechkin I."/>
            <person name="Miller M.M."/>
            <person name="Sternberg P.W."/>
            <person name="Aroian R.V."/>
        </authorList>
    </citation>
    <scope>NUCLEOTIDE SEQUENCE</scope>
    <source>
        <strain evidence="2">HY135</strain>
    </source>
</reference>
<gene>
    <name evidence="1" type="primary">Acey_s0009.g420</name>
    <name evidence="1" type="ORF">Y032_0009g420</name>
</gene>
<dbReference type="PANTHER" id="PTHR47027">
    <property type="entry name" value="REVERSE TRANSCRIPTASE DOMAIN-CONTAINING PROTEIN"/>
    <property type="match status" value="1"/>
</dbReference>
<keyword evidence="2" id="KW-1185">Reference proteome</keyword>
<evidence type="ECO:0000313" key="2">
    <source>
        <dbReference type="Proteomes" id="UP000024635"/>
    </source>
</evidence>